<dbReference type="SUPFAM" id="SSF52058">
    <property type="entry name" value="L domain-like"/>
    <property type="match status" value="1"/>
</dbReference>
<organism evidence="1 2">
    <name type="scientific">Buddleja alternifolia</name>
    <dbReference type="NCBI Taxonomy" id="168488"/>
    <lineage>
        <taxon>Eukaryota</taxon>
        <taxon>Viridiplantae</taxon>
        <taxon>Streptophyta</taxon>
        <taxon>Embryophyta</taxon>
        <taxon>Tracheophyta</taxon>
        <taxon>Spermatophyta</taxon>
        <taxon>Magnoliopsida</taxon>
        <taxon>eudicotyledons</taxon>
        <taxon>Gunneridae</taxon>
        <taxon>Pentapetalae</taxon>
        <taxon>asterids</taxon>
        <taxon>lamiids</taxon>
        <taxon>Lamiales</taxon>
        <taxon>Scrophulariaceae</taxon>
        <taxon>Buddlejeae</taxon>
        <taxon>Buddleja</taxon>
    </lineage>
</organism>
<comment type="caution">
    <text evidence="1">The sequence shown here is derived from an EMBL/GenBank/DDBJ whole genome shotgun (WGS) entry which is preliminary data.</text>
</comment>
<dbReference type="AlphaFoldDB" id="A0AAV6XKH6"/>
<evidence type="ECO:0000313" key="1">
    <source>
        <dbReference type="EMBL" id="KAG8379660.1"/>
    </source>
</evidence>
<sequence length="266" mass="30323">MKLGNVWYLAFKVDWDINSGLNASTFLLWNLQTLIAHDDPPQSHIGTQQRYILESLQTLSYVMNFWCSEETRNGKQLKEFLQLKILQIVDTDLMYWIADNTQFPSLEMLDLKCLELEEIPIGFAELTMHRKIQLECKPCIVTSVKQTPDSLEYEGLEVYVKCTNEETWTQEKIEKAIDEAVEWLDRKQLAEVDEFEDKLKGLENLCNPIIAKMYQGAGGDVPMGGGDDLPGIGGGYGMVTSGFYACLCFCSVSQVFMSLEKILRLM</sequence>
<dbReference type="SUPFAM" id="SSF100934">
    <property type="entry name" value="Heat shock protein 70kD (HSP70), C-terminal subdomain"/>
    <property type="match status" value="1"/>
</dbReference>
<dbReference type="InterPro" id="IPR029048">
    <property type="entry name" value="HSP70_C_sf"/>
</dbReference>
<dbReference type="EMBL" id="WHWC01000007">
    <property type="protein sequence ID" value="KAG8379660.1"/>
    <property type="molecule type" value="Genomic_DNA"/>
</dbReference>
<protein>
    <submittedName>
        <fullName evidence="1">Uncharacterized protein</fullName>
    </submittedName>
</protein>
<keyword evidence="2" id="KW-1185">Reference proteome</keyword>
<accession>A0AAV6XKH6</accession>
<dbReference type="PANTHER" id="PTHR15140:SF33">
    <property type="entry name" value="LATE BLIGHT RESISTANCE PROTEIN HOMOLOG R1A-3 ISOFORM X1"/>
    <property type="match status" value="1"/>
</dbReference>
<evidence type="ECO:0000313" key="2">
    <source>
        <dbReference type="Proteomes" id="UP000826271"/>
    </source>
</evidence>
<dbReference type="Proteomes" id="UP000826271">
    <property type="component" value="Unassembled WGS sequence"/>
</dbReference>
<name>A0AAV6XKH6_9LAMI</name>
<reference evidence="1" key="1">
    <citation type="submission" date="2019-10" db="EMBL/GenBank/DDBJ databases">
        <authorList>
            <person name="Zhang R."/>
            <person name="Pan Y."/>
            <person name="Wang J."/>
            <person name="Ma R."/>
            <person name="Yu S."/>
        </authorList>
    </citation>
    <scope>NUCLEOTIDE SEQUENCE</scope>
    <source>
        <strain evidence="1">LA-IB0</strain>
        <tissue evidence="1">Leaf</tissue>
    </source>
</reference>
<dbReference type="PANTHER" id="PTHR15140">
    <property type="entry name" value="TUBULIN-SPECIFIC CHAPERONE E"/>
    <property type="match status" value="1"/>
</dbReference>
<dbReference type="Gene3D" id="1.20.1270.10">
    <property type="match status" value="1"/>
</dbReference>
<gene>
    <name evidence="1" type="ORF">BUALT_Bualt07G0112200</name>
</gene>
<proteinExistence type="predicted"/>